<sequence>MDKKQNLTLEDCLLILDHIQGLVVIDKKGRTQYLSPDMKERLKRFGAFSDDTDYIGTDIMSIHPMTKITSALKEDGDEEIVFYMASGLPNMARIKPLIRDGNLIGAIDYDLLTSQDWEGFIKSTEQASTGGGLNLQENLLALMNKSLEKKETRYNIDTIIGQSARMMELKQEIRRAAYSDSQVLIRGETGTGKELIANSIHHLSRRANGPLIEVNCAAIPESLIESELFGYEPGSFTGARKEGSKGFFEMADKGTLFLDEIDQLPYHAQPKLLRVLQEGEVDRIGGAKVSVDVRVIAATNKDLKAMVADRAFREDLYYRLNVIKIESPPLREHKEDIRLLVREHLERLNRQAGYKKELDETVFELFYAYSWPGNIRELFNLLERGFAMSVNNKITVKEFDELFLEIIKSSQSTEGKTLQAIRDEAEREAIKRTLAFFEGNKSKAAAQLGITRGNLYHKINKYGLE</sequence>
<dbReference type="InterPro" id="IPR027417">
    <property type="entry name" value="P-loop_NTPase"/>
</dbReference>
<evidence type="ECO:0000259" key="6">
    <source>
        <dbReference type="PROSITE" id="PS50045"/>
    </source>
</evidence>
<dbReference type="PROSITE" id="PS00675">
    <property type="entry name" value="SIGMA54_INTERACT_1"/>
    <property type="match status" value="1"/>
</dbReference>
<dbReference type="PROSITE" id="PS00688">
    <property type="entry name" value="SIGMA54_INTERACT_3"/>
    <property type="match status" value="1"/>
</dbReference>
<dbReference type="Gene3D" id="1.10.10.60">
    <property type="entry name" value="Homeodomain-like"/>
    <property type="match status" value="1"/>
</dbReference>
<dbReference type="Pfam" id="PF00158">
    <property type="entry name" value="Sigma54_activat"/>
    <property type="match status" value="1"/>
</dbReference>
<name>A0A9J6QSX8_9FIRM</name>
<comment type="caution">
    <text evidence="7">The sequence shown here is derived from an EMBL/GenBank/DDBJ whole genome shotgun (WGS) entry which is preliminary data.</text>
</comment>
<dbReference type="GO" id="GO:0005524">
    <property type="term" value="F:ATP binding"/>
    <property type="evidence" value="ECO:0007669"/>
    <property type="project" value="UniProtKB-KW"/>
</dbReference>
<keyword evidence="8" id="KW-1185">Reference proteome</keyword>
<keyword evidence="1" id="KW-0547">Nucleotide-binding</keyword>
<dbReference type="PROSITE" id="PS50045">
    <property type="entry name" value="SIGMA54_INTERACT_4"/>
    <property type="match status" value="1"/>
</dbReference>
<evidence type="ECO:0000256" key="4">
    <source>
        <dbReference type="ARBA" id="ARBA00023125"/>
    </source>
</evidence>
<dbReference type="Pfam" id="PF02954">
    <property type="entry name" value="HTH_8"/>
    <property type="match status" value="1"/>
</dbReference>
<dbReference type="PANTHER" id="PTHR32071">
    <property type="entry name" value="TRANSCRIPTIONAL REGULATORY PROTEIN"/>
    <property type="match status" value="1"/>
</dbReference>
<dbReference type="PROSITE" id="PS00676">
    <property type="entry name" value="SIGMA54_INTERACT_2"/>
    <property type="match status" value="1"/>
</dbReference>
<dbReference type="RefSeq" id="WP_148397237.1">
    <property type="nucleotide sequence ID" value="NZ_JAJAGH010000015.1"/>
</dbReference>
<dbReference type="SUPFAM" id="SSF52540">
    <property type="entry name" value="P-loop containing nucleoside triphosphate hydrolases"/>
    <property type="match status" value="1"/>
</dbReference>
<organism evidence="7 8">
    <name type="scientific">Hominibacterium faecale</name>
    <dbReference type="NCBI Taxonomy" id="2839743"/>
    <lineage>
        <taxon>Bacteria</taxon>
        <taxon>Bacillati</taxon>
        <taxon>Bacillota</taxon>
        <taxon>Clostridia</taxon>
        <taxon>Peptostreptococcales</taxon>
        <taxon>Anaerovoracaceae</taxon>
        <taxon>Hominibacterium</taxon>
    </lineage>
</organism>
<dbReference type="InterPro" id="IPR002078">
    <property type="entry name" value="Sigma_54_int"/>
</dbReference>
<dbReference type="PANTHER" id="PTHR32071:SF57">
    <property type="entry name" value="C4-DICARBOXYLATE TRANSPORT TRANSCRIPTIONAL REGULATORY PROTEIN DCTD"/>
    <property type="match status" value="1"/>
</dbReference>
<keyword evidence="2" id="KW-0067">ATP-binding</keyword>
<dbReference type="FunFam" id="3.40.50.300:FF:000006">
    <property type="entry name" value="DNA-binding transcriptional regulator NtrC"/>
    <property type="match status" value="1"/>
</dbReference>
<dbReference type="InterPro" id="IPR025662">
    <property type="entry name" value="Sigma_54_int_dom_ATP-bd_1"/>
</dbReference>
<evidence type="ECO:0000313" key="8">
    <source>
        <dbReference type="Proteomes" id="UP001065549"/>
    </source>
</evidence>
<dbReference type="Pfam" id="PF25601">
    <property type="entry name" value="AAA_lid_14"/>
    <property type="match status" value="1"/>
</dbReference>
<keyword evidence="3" id="KW-0805">Transcription regulation</keyword>
<evidence type="ECO:0000313" key="7">
    <source>
        <dbReference type="EMBL" id="MCU7377615.1"/>
    </source>
</evidence>
<dbReference type="GO" id="GO:0043565">
    <property type="term" value="F:sequence-specific DNA binding"/>
    <property type="evidence" value="ECO:0007669"/>
    <property type="project" value="InterPro"/>
</dbReference>
<dbReference type="InterPro" id="IPR025943">
    <property type="entry name" value="Sigma_54_int_dom_ATP-bd_2"/>
</dbReference>
<keyword evidence="5" id="KW-0804">Transcription</keyword>
<reference evidence="7" key="1">
    <citation type="submission" date="2022-09" db="EMBL/GenBank/DDBJ databases">
        <title>Culturomic study of gut microbiota in children with autism spectrum disorder.</title>
        <authorList>
            <person name="Efimov B.A."/>
            <person name="Chaplin A.V."/>
            <person name="Sokolova S.R."/>
            <person name="Pikina A.P."/>
            <person name="Korzhanova M."/>
            <person name="Belova V."/>
            <person name="Korostin D."/>
        </authorList>
    </citation>
    <scope>NUCLEOTIDE SEQUENCE</scope>
    <source>
        <strain evidence="7">ASD5510</strain>
    </source>
</reference>
<dbReference type="Gene3D" id="1.10.8.60">
    <property type="match status" value="1"/>
</dbReference>
<keyword evidence="4" id="KW-0238">DNA-binding</keyword>
<dbReference type="Gene3D" id="3.40.50.300">
    <property type="entry name" value="P-loop containing nucleotide triphosphate hydrolases"/>
    <property type="match status" value="1"/>
</dbReference>
<dbReference type="AlphaFoldDB" id="A0A9J6QSX8"/>
<evidence type="ECO:0000256" key="2">
    <source>
        <dbReference type="ARBA" id="ARBA00022840"/>
    </source>
</evidence>
<feature type="domain" description="Sigma-54 factor interaction" evidence="6">
    <location>
        <begin position="159"/>
        <end position="387"/>
    </location>
</feature>
<proteinExistence type="predicted"/>
<evidence type="ECO:0000256" key="3">
    <source>
        <dbReference type="ARBA" id="ARBA00023015"/>
    </source>
</evidence>
<dbReference type="GO" id="GO:0006355">
    <property type="term" value="P:regulation of DNA-templated transcription"/>
    <property type="evidence" value="ECO:0007669"/>
    <property type="project" value="InterPro"/>
</dbReference>
<dbReference type="Proteomes" id="UP001065549">
    <property type="component" value="Unassembled WGS sequence"/>
</dbReference>
<evidence type="ECO:0000256" key="5">
    <source>
        <dbReference type="ARBA" id="ARBA00023163"/>
    </source>
</evidence>
<dbReference type="InterPro" id="IPR009057">
    <property type="entry name" value="Homeodomain-like_sf"/>
</dbReference>
<dbReference type="EMBL" id="JAOSHN010000002">
    <property type="protein sequence ID" value="MCU7377615.1"/>
    <property type="molecule type" value="Genomic_DNA"/>
</dbReference>
<dbReference type="SUPFAM" id="SSF46689">
    <property type="entry name" value="Homeodomain-like"/>
    <property type="match status" value="1"/>
</dbReference>
<dbReference type="SMART" id="SM00382">
    <property type="entry name" value="AAA"/>
    <property type="match status" value="1"/>
</dbReference>
<protein>
    <submittedName>
        <fullName evidence="7">Sigma 54-interacting transcriptional regulator</fullName>
    </submittedName>
</protein>
<dbReference type="InterPro" id="IPR002197">
    <property type="entry name" value="HTH_Fis"/>
</dbReference>
<gene>
    <name evidence="7" type="ORF">OBO34_04505</name>
</gene>
<dbReference type="InterPro" id="IPR003593">
    <property type="entry name" value="AAA+_ATPase"/>
</dbReference>
<dbReference type="CDD" id="cd00009">
    <property type="entry name" value="AAA"/>
    <property type="match status" value="1"/>
</dbReference>
<dbReference type="InterPro" id="IPR025944">
    <property type="entry name" value="Sigma_54_int_dom_CS"/>
</dbReference>
<evidence type="ECO:0000256" key="1">
    <source>
        <dbReference type="ARBA" id="ARBA00022741"/>
    </source>
</evidence>
<dbReference type="InterPro" id="IPR058031">
    <property type="entry name" value="AAA_lid_NorR"/>
</dbReference>
<dbReference type="PRINTS" id="PR01590">
    <property type="entry name" value="HTHFIS"/>
</dbReference>
<accession>A0A9J6QSX8</accession>